<reference evidence="3 4" key="1">
    <citation type="submission" date="2024-06" db="EMBL/GenBank/DDBJ databases">
        <title>Genome of Rhodovulum iodosum, a marine photoferrotroph.</title>
        <authorList>
            <person name="Bianchini G."/>
            <person name="Nikeleit V."/>
            <person name="Kappler A."/>
            <person name="Bryce C."/>
            <person name="Sanchez-Baracaldo P."/>
        </authorList>
    </citation>
    <scope>NUCLEOTIDE SEQUENCE [LARGE SCALE GENOMIC DNA]</scope>
    <source>
        <strain evidence="3 4">UT/N1</strain>
    </source>
</reference>
<gene>
    <name evidence="3" type="ORF">Ga0609869_003485</name>
</gene>
<dbReference type="RefSeq" id="WP_369022878.1">
    <property type="nucleotide sequence ID" value="NZ_JBEHHI010000003.1"/>
</dbReference>
<evidence type="ECO:0000313" key="4">
    <source>
        <dbReference type="Proteomes" id="UP001560019"/>
    </source>
</evidence>
<feature type="signal peptide" evidence="2">
    <location>
        <begin position="1"/>
        <end position="21"/>
    </location>
</feature>
<name>A0ABV3XXP2_9RHOB</name>
<evidence type="ECO:0000256" key="2">
    <source>
        <dbReference type="SAM" id="SignalP"/>
    </source>
</evidence>
<dbReference type="Proteomes" id="UP001560019">
    <property type="component" value="Unassembled WGS sequence"/>
</dbReference>
<accession>A0ABV3XXP2</accession>
<feature type="transmembrane region" description="Helical" evidence="1">
    <location>
        <begin position="223"/>
        <end position="243"/>
    </location>
</feature>
<keyword evidence="1" id="KW-1133">Transmembrane helix</keyword>
<keyword evidence="4" id="KW-1185">Reference proteome</keyword>
<evidence type="ECO:0000256" key="1">
    <source>
        <dbReference type="SAM" id="Phobius"/>
    </source>
</evidence>
<dbReference type="NCBIfam" id="TIGR03370">
    <property type="entry name" value="VPLPA-CTERM"/>
    <property type="match status" value="1"/>
</dbReference>
<proteinExistence type="predicted"/>
<keyword evidence="2" id="KW-0732">Signal</keyword>
<evidence type="ECO:0000313" key="3">
    <source>
        <dbReference type="EMBL" id="MEX5730132.1"/>
    </source>
</evidence>
<comment type="caution">
    <text evidence="3">The sequence shown here is derived from an EMBL/GenBank/DDBJ whole genome shotgun (WGS) entry which is preliminary data.</text>
</comment>
<feature type="chain" id="PRO_5047065679" description="VPLPA-CTERM sorting domain-containing protein" evidence="2">
    <location>
        <begin position="22"/>
        <end position="250"/>
    </location>
</feature>
<organism evidence="3 4">
    <name type="scientific">Rhodovulum iodosum</name>
    <dbReference type="NCBI Taxonomy" id="68291"/>
    <lineage>
        <taxon>Bacteria</taxon>
        <taxon>Pseudomonadati</taxon>
        <taxon>Pseudomonadota</taxon>
        <taxon>Alphaproteobacteria</taxon>
        <taxon>Rhodobacterales</taxon>
        <taxon>Paracoccaceae</taxon>
        <taxon>Rhodovulum</taxon>
    </lineage>
</organism>
<protein>
    <recommendedName>
        <fullName evidence="5">VPLPA-CTERM sorting domain-containing protein</fullName>
    </recommendedName>
</protein>
<evidence type="ECO:0008006" key="5">
    <source>
        <dbReference type="Google" id="ProtNLM"/>
    </source>
</evidence>
<keyword evidence="1" id="KW-0472">Membrane</keyword>
<sequence>MRFITPLLCAGLALSALPAAAVEVQWIDWITAYDDEGVYTVEGVITSGSETIDVTYTNAAGVGFVQTGTGTDYFTASGPDSPYTSVGPNGVDNRPPAAEMIALRYAGVQTLTFSQTVENLYYSFVSMNGNGYRFDQDFEILSYTGGNVDGQGTDDAGYWGSGGVVKVDNGDGTYSLNATGGEPHGTIFFDDTFDSLTWASLTNEYWNGFTIGVQGTDEQVGEVPLPAGGVLLLSGLAGAVFVARRKRAKT</sequence>
<keyword evidence="1" id="KW-0812">Transmembrane</keyword>
<dbReference type="EMBL" id="JBEHHI010000003">
    <property type="protein sequence ID" value="MEX5730132.1"/>
    <property type="molecule type" value="Genomic_DNA"/>
</dbReference>
<dbReference type="InterPro" id="IPR022472">
    <property type="entry name" value="VPLPA-CTERM"/>
</dbReference>